<sequence length="123" mass="14037">MTSEVLSEAYQRLHHAGPEWGENILTNHGPMAVEVLVRRGHAARVTGWLDRYLARLDDLPAARAAITDLNWREALGDERRIGDWTAYLTREVTEHPWRDVLGRWWPRLLPGIVAGTTHGVIRV</sequence>
<gene>
    <name evidence="1" type="ORF">I0C86_37105</name>
</gene>
<evidence type="ECO:0000313" key="2">
    <source>
        <dbReference type="Proteomes" id="UP000638560"/>
    </source>
</evidence>
<protein>
    <submittedName>
        <fullName evidence="1">DUF4243 domain-containing protein</fullName>
    </submittedName>
</protein>
<name>A0ABS0H7R8_9ACTN</name>
<evidence type="ECO:0000313" key="1">
    <source>
        <dbReference type="EMBL" id="MBF9134509.1"/>
    </source>
</evidence>
<accession>A0ABS0H7R8</accession>
<feature type="non-terminal residue" evidence="1">
    <location>
        <position position="123"/>
    </location>
</feature>
<comment type="caution">
    <text evidence="1">The sequence shown here is derived from an EMBL/GenBank/DDBJ whole genome shotgun (WGS) entry which is preliminary data.</text>
</comment>
<proteinExistence type="predicted"/>
<keyword evidence="2" id="KW-1185">Reference proteome</keyword>
<organism evidence="1 2">
    <name type="scientific">Plantactinospora alkalitolerans</name>
    <dbReference type="NCBI Taxonomy" id="2789879"/>
    <lineage>
        <taxon>Bacteria</taxon>
        <taxon>Bacillati</taxon>
        <taxon>Actinomycetota</taxon>
        <taxon>Actinomycetes</taxon>
        <taxon>Micromonosporales</taxon>
        <taxon>Micromonosporaceae</taxon>
        <taxon>Plantactinospora</taxon>
    </lineage>
</organism>
<reference evidence="1 2" key="1">
    <citation type="submission" date="2020-11" db="EMBL/GenBank/DDBJ databases">
        <title>A novel isolate from a Black sea contaminated sediment with potential to produce alkanes: Plantactinospora alkalitolerans sp. nov.</title>
        <authorList>
            <person name="Carro L."/>
            <person name="Veyisoglu A."/>
            <person name="Guven K."/>
            <person name="Schumann P."/>
            <person name="Klenk H.-P."/>
            <person name="Sahin N."/>
        </authorList>
    </citation>
    <scope>NUCLEOTIDE SEQUENCE [LARGE SCALE GENOMIC DNA]</scope>
    <source>
        <strain evidence="1 2">S1510</strain>
    </source>
</reference>
<dbReference type="Proteomes" id="UP000638560">
    <property type="component" value="Unassembled WGS sequence"/>
</dbReference>
<dbReference type="EMBL" id="JADPUN010000351">
    <property type="protein sequence ID" value="MBF9134509.1"/>
    <property type="molecule type" value="Genomic_DNA"/>
</dbReference>